<evidence type="ECO:0000259" key="3">
    <source>
        <dbReference type="Pfam" id="PF04024"/>
    </source>
</evidence>
<evidence type="ECO:0000256" key="2">
    <source>
        <dbReference type="SAM" id="Phobius"/>
    </source>
</evidence>
<feature type="domain" description="Phage shock protein PspC N-terminal" evidence="3">
    <location>
        <begin position="14"/>
        <end position="68"/>
    </location>
</feature>
<sequence>MRVEETLRDLWSSRPRRPKDDRKIAGVAAAIGNRYAIDPVVIRVGLVVTAVYGGIGLIVYLAGWLLLPGPEDRVSPLESLLGRGHSATPKVLTLLLLFGMLPAFGWAATTFIGGIFALVMVVGLAYLLHRSRGKMPAPPPPPVTGYVPPPMPMPPFPAPETTTYPVPPVAPDQPTMDLRTPAPEAPETPAATETTHTVDLGIQQEQVTSRVEPVAETSTQAADAPVTTEHPAGAPQFTQSVSTPETPEAQARREQLPAPSFPPVTYPATGTPPQWDPLGAAPFAWDLPEPRRTTEVEAEPEPKRKTRVTSVTLALAFIVGSVSGILAGLVPWFTAPHVVGMVVAVLAIGTLVGAFRGGGRLLVVLGFPVAIVAIGLTASQYWTQSVGERSFRVTSASQLEPNYRLGAGSIDLDLSALDLNDPKVNASTSIVVGAGTIHVVVPKDVDLDLFCKSAIGSVQCLGNERDGGGEVKLDDNGADGPGGGKLRLRAEVQGPGSVEVHRVG</sequence>
<name>A0A7W7FSZ3_9PSEU</name>
<dbReference type="Proteomes" id="UP000533598">
    <property type="component" value="Unassembled WGS sequence"/>
</dbReference>
<keyword evidence="5" id="KW-1185">Reference proteome</keyword>
<dbReference type="AlphaFoldDB" id="A0A7W7FSZ3"/>
<organism evidence="4 5">
    <name type="scientific">Crossiella cryophila</name>
    <dbReference type="NCBI Taxonomy" id="43355"/>
    <lineage>
        <taxon>Bacteria</taxon>
        <taxon>Bacillati</taxon>
        <taxon>Actinomycetota</taxon>
        <taxon>Actinomycetes</taxon>
        <taxon>Pseudonocardiales</taxon>
        <taxon>Pseudonocardiaceae</taxon>
        <taxon>Crossiella</taxon>
    </lineage>
</organism>
<feature type="transmembrane region" description="Helical" evidence="2">
    <location>
        <begin position="44"/>
        <end position="67"/>
    </location>
</feature>
<evidence type="ECO:0000256" key="1">
    <source>
        <dbReference type="SAM" id="MobiDB-lite"/>
    </source>
</evidence>
<feature type="compositionally biased region" description="Polar residues" evidence="1">
    <location>
        <begin position="236"/>
        <end position="245"/>
    </location>
</feature>
<proteinExistence type="predicted"/>
<keyword evidence="2" id="KW-0812">Transmembrane</keyword>
<evidence type="ECO:0000313" key="4">
    <source>
        <dbReference type="EMBL" id="MBB4674244.1"/>
    </source>
</evidence>
<feature type="transmembrane region" description="Helical" evidence="2">
    <location>
        <begin position="103"/>
        <end position="128"/>
    </location>
</feature>
<protein>
    <submittedName>
        <fullName evidence="4">Phage shock protein PspC (Stress-responsive transcriptional regulator)</fullName>
    </submittedName>
</protein>
<keyword evidence="2" id="KW-1133">Transmembrane helix</keyword>
<keyword evidence="2" id="KW-0472">Membrane</keyword>
<feature type="region of interest" description="Disordered" evidence="1">
    <location>
        <begin position="170"/>
        <end position="194"/>
    </location>
</feature>
<dbReference type="RefSeq" id="WP_185000269.1">
    <property type="nucleotide sequence ID" value="NZ_BAAAUI010000011.1"/>
</dbReference>
<feature type="transmembrane region" description="Helical" evidence="2">
    <location>
        <begin position="311"/>
        <end position="332"/>
    </location>
</feature>
<feature type="compositionally biased region" description="Low complexity" evidence="1">
    <location>
        <begin position="180"/>
        <end position="194"/>
    </location>
</feature>
<feature type="transmembrane region" description="Helical" evidence="2">
    <location>
        <begin position="338"/>
        <end position="355"/>
    </location>
</feature>
<dbReference type="InterPro" id="IPR007168">
    <property type="entry name" value="Phageshock_PspC_N"/>
</dbReference>
<evidence type="ECO:0000313" key="5">
    <source>
        <dbReference type="Proteomes" id="UP000533598"/>
    </source>
</evidence>
<comment type="caution">
    <text evidence="4">The sequence shown here is derived from an EMBL/GenBank/DDBJ whole genome shotgun (WGS) entry which is preliminary data.</text>
</comment>
<feature type="region of interest" description="Disordered" evidence="1">
    <location>
        <begin position="206"/>
        <end position="261"/>
    </location>
</feature>
<dbReference type="EMBL" id="JACHMH010000001">
    <property type="protein sequence ID" value="MBB4674244.1"/>
    <property type="molecule type" value="Genomic_DNA"/>
</dbReference>
<gene>
    <name evidence="4" type="ORF">HNR67_000362</name>
</gene>
<dbReference type="Pfam" id="PF04024">
    <property type="entry name" value="PspC"/>
    <property type="match status" value="1"/>
</dbReference>
<accession>A0A7W7FSZ3</accession>
<feature type="transmembrane region" description="Helical" evidence="2">
    <location>
        <begin position="362"/>
        <end position="382"/>
    </location>
</feature>
<reference evidence="4 5" key="1">
    <citation type="submission" date="2020-08" db="EMBL/GenBank/DDBJ databases">
        <title>Sequencing the genomes of 1000 actinobacteria strains.</title>
        <authorList>
            <person name="Klenk H.-P."/>
        </authorList>
    </citation>
    <scope>NUCLEOTIDE SEQUENCE [LARGE SCALE GENOMIC DNA]</scope>
    <source>
        <strain evidence="4 5">DSM 44230</strain>
    </source>
</reference>